<dbReference type="AlphaFoldDB" id="A0A2P2PAN2"/>
<evidence type="ECO:0000313" key="1">
    <source>
        <dbReference type="EMBL" id="MBX51767.1"/>
    </source>
</evidence>
<organism evidence="1">
    <name type="scientific">Rhizophora mucronata</name>
    <name type="common">Asiatic mangrove</name>
    <dbReference type="NCBI Taxonomy" id="61149"/>
    <lineage>
        <taxon>Eukaryota</taxon>
        <taxon>Viridiplantae</taxon>
        <taxon>Streptophyta</taxon>
        <taxon>Embryophyta</taxon>
        <taxon>Tracheophyta</taxon>
        <taxon>Spermatophyta</taxon>
        <taxon>Magnoliopsida</taxon>
        <taxon>eudicotyledons</taxon>
        <taxon>Gunneridae</taxon>
        <taxon>Pentapetalae</taxon>
        <taxon>rosids</taxon>
        <taxon>fabids</taxon>
        <taxon>Malpighiales</taxon>
        <taxon>Rhizophoraceae</taxon>
        <taxon>Rhizophora</taxon>
    </lineage>
</organism>
<accession>A0A2P2PAN2</accession>
<dbReference type="EMBL" id="GGEC01071283">
    <property type="protein sequence ID" value="MBX51767.1"/>
    <property type="molecule type" value="Transcribed_RNA"/>
</dbReference>
<proteinExistence type="predicted"/>
<name>A0A2P2PAN2_RHIMU</name>
<protein>
    <submittedName>
        <fullName evidence="1">Uncharacterized protein</fullName>
    </submittedName>
</protein>
<reference evidence="1" key="1">
    <citation type="submission" date="2018-02" db="EMBL/GenBank/DDBJ databases">
        <title>Rhizophora mucronata_Transcriptome.</title>
        <authorList>
            <person name="Meera S.P."/>
            <person name="Sreeshan A."/>
            <person name="Augustine A."/>
        </authorList>
    </citation>
    <scope>NUCLEOTIDE SEQUENCE</scope>
    <source>
        <tissue evidence="1">Leaf</tissue>
    </source>
</reference>
<sequence>MLQYFMKVVDVFWLSEQLFYFYKFMCQYLV</sequence>